<evidence type="ECO:0000256" key="2">
    <source>
        <dbReference type="ARBA" id="ARBA00022703"/>
    </source>
</evidence>
<dbReference type="InterPro" id="IPR046371">
    <property type="entry name" value="Bcl-2_BH1-3"/>
</dbReference>
<dbReference type="GO" id="GO:0008630">
    <property type="term" value="P:intrinsic apoptotic signaling pathway in response to DNA damage"/>
    <property type="evidence" value="ECO:0007669"/>
    <property type="project" value="TreeGrafter"/>
</dbReference>
<gene>
    <name evidence="5" type="ORF">NHX12_006355</name>
</gene>
<dbReference type="Proteomes" id="UP001148018">
    <property type="component" value="Unassembled WGS sequence"/>
</dbReference>
<dbReference type="SMART" id="SM00337">
    <property type="entry name" value="BCL"/>
    <property type="match status" value="1"/>
</dbReference>
<dbReference type="GO" id="GO:0042981">
    <property type="term" value="P:regulation of apoptotic process"/>
    <property type="evidence" value="ECO:0007669"/>
    <property type="project" value="InterPro"/>
</dbReference>
<feature type="domain" description="Bcl-2 Bcl-2 homology region 1-3" evidence="4">
    <location>
        <begin position="75"/>
        <end position="172"/>
    </location>
</feature>
<reference evidence="5" key="1">
    <citation type="submission" date="2022-07" db="EMBL/GenBank/DDBJ databases">
        <title>Chromosome-level genome of Muraenolepis orangiensis.</title>
        <authorList>
            <person name="Kim J."/>
        </authorList>
    </citation>
    <scope>NUCLEOTIDE SEQUENCE</scope>
    <source>
        <strain evidence="5">KU_S4_2022</strain>
        <tissue evidence="5">Muscle</tissue>
    </source>
</reference>
<dbReference type="PRINTS" id="PR01862">
    <property type="entry name" value="BCL2FAMILY"/>
</dbReference>
<evidence type="ECO:0000256" key="1">
    <source>
        <dbReference type="ARBA" id="ARBA00009458"/>
    </source>
</evidence>
<dbReference type="SUPFAM" id="SSF56854">
    <property type="entry name" value="Bcl-2 inhibitors of programmed cell death"/>
    <property type="match status" value="1"/>
</dbReference>
<evidence type="ECO:0000259" key="4">
    <source>
        <dbReference type="SMART" id="SM00337"/>
    </source>
</evidence>
<dbReference type="GO" id="GO:0008053">
    <property type="term" value="P:mitochondrial fusion"/>
    <property type="evidence" value="ECO:0007669"/>
    <property type="project" value="TreeGrafter"/>
</dbReference>
<dbReference type="PANTHER" id="PTHR11256">
    <property type="entry name" value="BCL-2 RELATED"/>
    <property type="match status" value="1"/>
</dbReference>
<dbReference type="CDD" id="cd06845">
    <property type="entry name" value="Bcl-2_like"/>
    <property type="match status" value="1"/>
</dbReference>
<sequence length="213" mass="24041">MADAGKAEEEQPEGAVGGEDLIDDPLMERIAVLLRGYVIARIISRDPGIRVSSEDLGGRPNEQQDPQIKEMVEQLLRIGDELDQNAELQQLINQMQANCAQDIFMNVARSIFAEGITWGRVVALFHLTYRLIYKALTTNHMENIPIITSWFLQFIREHLYTWIKQHADVGGSDQGLFSVVDRHRRGLSGAGRCNRLQQGDTLMPFRLLQGLAE</sequence>
<dbReference type="EMBL" id="JANIIK010000112">
    <property type="protein sequence ID" value="KAJ3594023.1"/>
    <property type="molecule type" value="Genomic_DNA"/>
</dbReference>
<name>A0A9Q0DTB7_9TELE</name>
<dbReference type="PANTHER" id="PTHR11256:SF10">
    <property type="entry name" value="BCL-2-RELATED PROTEIN A1"/>
    <property type="match status" value="1"/>
</dbReference>
<dbReference type="InterPro" id="IPR026298">
    <property type="entry name" value="Bcl-2_fam"/>
</dbReference>
<accession>A0A9Q0DTB7</accession>
<evidence type="ECO:0000313" key="5">
    <source>
        <dbReference type="EMBL" id="KAJ3594023.1"/>
    </source>
</evidence>
<comment type="similarity">
    <text evidence="1">Belongs to the Bcl-2 family.</text>
</comment>
<dbReference type="AlphaFoldDB" id="A0A9Q0DTB7"/>
<dbReference type="Pfam" id="PF00452">
    <property type="entry name" value="Bcl-2"/>
    <property type="match status" value="1"/>
</dbReference>
<keyword evidence="2" id="KW-0053">Apoptosis</keyword>
<dbReference type="GO" id="GO:0015267">
    <property type="term" value="F:channel activity"/>
    <property type="evidence" value="ECO:0007669"/>
    <property type="project" value="TreeGrafter"/>
</dbReference>
<dbReference type="GO" id="GO:0097192">
    <property type="term" value="P:extrinsic apoptotic signaling pathway in absence of ligand"/>
    <property type="evidence" value="ECO:0007669"/>
    <property type="project" value="TreeGrafter"/>
</dbReference>
<dbReference type="GO" id="GO:0051400">
    <property type="term" value="F:BH domain binding"/>
    <property type="evidence" value="ECO:0007669"/>
    <property type="project" value="TreeGrafter"/>
</dbReference>
<dbReference type="Gene3D" id="1.10.437.10">
    <property type="entry name" value="Blc2-like"/>
    <property type="match status" value="1"/>
</dbReference>
<dbReference type="InterPro" id="IPR002475">
    <property type="entry name" value="Bcl2-like"/>
</dbReference>
<organism evidence="5 6">
    <name type="scientific">Muraenolepis orangiensis</name>
    <name type="common">Patagonian moray cod</name>
    <dbReference type="NCBI Taxonomy" id="630683"/>
    <lineage>
        <taxon>Eukaryota</taxon>
        <taxon>Metazoa</taxon>
        <taxon>Chordata</taxon>
        <taxon>Craniata</taxon>
        <taxon>Vertebrata</taxon>
        <taxon>Euteleostomi</taxon>
        <taxon>Actinopterygii</taxon>
        <taxon>Neopterygii</taxon>
        <taxon>Teleostei</taxon>
        <taxon>Neoteleostei</taxon>
        <taxon>Acanthomorphata</taxon>
        <taxon>Zeiogadaria</taxon>
        <taxon>Gadariae</taxon>
        <taxon>Gadiformes</taxon>
        <taxon>Muraenolepidoidei</taxon>
        <taxon>Muraenolepididae</taxon>
        <taxon>Muraenolepis</taxon>
    </lineage>
</organism>
<dbReference type="OrthoDB" id="6020735at2759"/>
<dbReference type="PROSITE" id="PS50062">
    <property type="entry name" value="BCL2_FAMILY"/>
    <property type="match status" value="1"/>
</dbReference>
<dbReference type="GO" id="GO:0005741">
    <property type="term" value="C:mitochondrial outer membrane"/>
    <property type="evidence" value="ECO:0007669"/>
    <property type="project" value="TreeGrafter"/>
</dbReference>
<protein>
    <recommendedName>
        <fullName evidence="4">Bcl-2 Bcl-2 homology region 1-3 domain-containing protein</fullName>
    </recommendedName>
</protein>
<evidence type="ECO:0000256" key="3">
    <source>
        <dbReference type="SAM" id="MobiDB-lite"/>
    </source>
</evidence>
<feature type="region of interest" description="Disordered" evidence="3">
    <location>
        <begin position="1"/>
        <end position="20"/>
    </location>
</feature>
<dbReference type="InterPro" id="IPR036834">
    <property type="entry name" value="Bcl-2-like_sf"/>
</dbReference>
<dbReference type="GO" id="GO:0001836">
    <property type="term" value="P:release of cytochrome c from mitochondria"/>
    <property type="evidence" value="ECO:0007669"/>
    <property type="project" value="TreeGrafter"/>
</dbReference>
<evidence type="ECO:0000313" key="6">
    <source>
        <dbReference type="Proteomes" id="UP001148018"/>
    </source>
</evidence>
<keyword evidence="6" id="KW-1185">Reference proteome</keyword>
<proteinExistence type="inferred from homology"/>
<comment type="caution">
    <text evidence="5">The sequence shown here is derived from an EMBL/GenBank/DDBJ whole genome shotgun (WGS) entry which is preliminary data.</text>
</comment>